<dbReference type="Pfam" id="PF13466">
    <property type="entry name" value="STAS_2"/>
    <property type="match status" value="1"/>
</dbReference>
<organism evidence="4 5">
    <name type="scientific">Planobispora takensis</name>
    <dbReference type="NCBI Taxonomy" id="1367882"/>
    <lineage>
        <taxon>Bacteria</taxon>
        <taxon>Bacillati</taxon>
        <taxon>Actinomycetota</taxon>
        <taxon>Actinomycetes</taxon>
        <taxon>Streptosporangiales</taxon>
        <taxon>Streptosporangiaceae</taxon>
        <taxon>Planobispora</taxon>
    </lineage>
</organism>
<dbReference type="PANTHER" id="PTHR33495:SF2">
    <property type="entry name" value="ANTI-SIGMA FACTOR ANTAGONIST TM_1081-RELATED"/>
    <property type="match status" value="1"/>
</dbReference>
<dbReference type="CDD" id="cd07043">
    <property type="entry name" value="STAS_anti-anti-sigma_factors"/>
    <property type="match status" value="1"/>
</dbReference>
<dbReference type="Gene3D" id="3.30.750.24">
    <property type="entry name" value="STAS domain"/>
    <property type="match status" value="1"/>
</dbReference>
<dbReference type="NCBIfam" id="TIGR00377">
    <property type="entry name" value="ant_ant_sig"/>
    <property type="match status" value="1"/>
</dbReference>
<dbReference type="InterPro" id="IPR002645">
    <property type="entry name" value="STAS_dom"/>
</dbReference>
<dbReference type="InterPro" id="IPR003658">
    <property type="entry name" value="Anti-sigma_ant"/>
</dbReference>
<dbReference type="EMBL" id="BOOK01000077">
    <property type="protein sequence ID" value="GII05731.1"/>
    <property type="molecule type" value="Genomic_DNA"/>
</dbReference>
<feature type="domain" description="STAS" evidence="3">
    <location>
        <begin position="15"/>
        <end position="112"/>
    </location>
</feature>
<evidence type="ECO:0000256" key="2">
    <source>
        <dbReference type="RuleBase" id="RU003749"/>
    </source>
</evidence>
<proteinExistence type="inferred from homology"/>
<evidence type="ECO:0000259" key="3">
    <source>
        <dbReference type="PROSITE" id="PS50801"/>
    </source>
</evidence>
<dbReference type="RefSeq" id="WP_203879937.1">
    <property type="nucleotide sequence ID" value="NZ_BOOK01000077.1"/>
</dbReference>
<dbReference type="AlphaFoldDB" id="A0A8J3T798"/>
<accession>A0A8J3T798</accession>
<comment type="caution">
    <text evidence="4">The sequence shown here is derived from an EMBL/GenBank/DDBJ whole genome shotgun (WGS) entry which is preliminary data.</text>
</comment>
<name>A0A8J3T798_9ACTN</name>
<dbReference type="InterPro" id="IPR036513">
    <property type="entry name" value="STAS_dom_sf"/>
</dbReference>
<reference evidence="4" key="1">
    <citation type="submission" date="2021-01" db="EMBL/GenBank/DDBJ databases">
        <title>Whole genome shotgun sequence of Planobispora takensis NBRC 109077.</title>
        <authorList>
            <person name="Komaki H."/>
            <person name="Tamura T."/>
        </authorList>
    </citation>
    <scope>NUCLEOTIDE SEQUENCE</scope>
    <source>
        <strain evidence="4">NBRC 109077</strain>
    </source>
</reference>
<comment type="similarity">
    <text evidence="1 2">Belongs to the anti-sigma-factor antagonist family.</text>
</comment>
<dbReference type="InterPro" id="IPR058548">
    <property type="entry name" value="MlaB-like_STAS"/>
</dbReference>
<dbReference type="PROSITE" id="PS50801">
    <property type="entry name" value="STAS"/>
    <property type="match status" value="1"/>
</dbReference>
<sequence>MLITEVPRAEFACTIVVLSGELDATTSPRLDKVLAEALAAGRMRLIIDARALAFCDSSGLRTLLIGLRHAFAAGGWLGLVGVHGVLERIMRITHLYEAFPVHADLAAALEQAARAQARTRT</sequence>
<evidence type="ECO:0000313" key="5">
    <source>
        <dbReference type="Proteomes" id="UP000634476"/>
    </source>
</evidence>
<dbReference type="PANTHER" id="PTHR33495">
    <property type="entry name" value="ANTI-SIGMA FACTOR ANTAGONIST TM_1081-RELATED-RELATED"/>
    <property type="match status" value="1"/>
</dbReference>
<keyword evidence="5" id="KW-1185">Reference proteome</keyword>
<dbReference type="SUPFAM" id="SSF52091">
    <property type="entry name" value="SpoIIaa-like"/>
    <property type="match status" value="1"/>
</dbReference>
<protein>
    <recommendedName>
        <fullName evidence="2">Anti-sigma factor antagonist</fullName>
    </recommendedName>
</protein>
<dbReference type="Proteomes" id="UP000634476">
    <property type="component" value="Unassembled WGS sequence"/>
</dbReference>
<evidence type="ECO:0000256" key="1">
    <source>
        <dbReference type="ARBA" id="ARBA00009013"/>
    </source>
</evidence>
<evidence type="ECO:0000313" key="4">
    <source>
        <dbReference type="EMBL" id="GII05731.1"/>
    </source>
</evidence>
<gene>
    <name evidence="4" type="primary">arsI_4</name>
    <name evidence="4" type="ORF">Pta02_77390</name>
</gene>
<dbReference type="GO" id="GO:0043856">
    <property type="term" value="F:anti-sigma factor antagonist activity"/>
    <property type="evidence" value="ECO:0007669"/>
    <property type="project" value="InterPro"/>
</dbReference>